<reference evidence="2 3" key="1">
    <citation type="journal article" date="2015" name="Nature">
        <title>rRNA introns, odd ribosomes, and small enigmatic genomes across a large radiation of phyla.</title>
        <authorList>
            <person name="Brown C.T."/>
            <person name="Hug L.A."/>
            <person name="Thomas B.C."/>
            <person name="Sharon I."/>
            <person name="Castelle C.J."/>
            <person name="Singh A."/>
            <person name="Wilkins M.J."/>
            <person name="Williams K.H."/>
            <person name="Banfield J.F."/>
        </authorList>
    </citation>
    <scope>NUCLEOTIDE SEQUENCE [LARGE SCALE GENOMIC DNA]</scope>
</reference>
<keyword evidence="1" id="KW-0812">Transmembrane</keyword>
<dbReference type="PATRIC" id="fig|1618546.3.peg.845"/>
<name>A0A0G0KTG4_9BACT</name>
<organism evidence="2 3">
    <name type="scientific">Candidatus Woesebacteria bacterium GW2011_GWA1_37_8</name>
    <dbReference type="NCBI Taxonomy" id="1618546"/>
    <lineage>
        <taxon>Bacteria</taxon>
        <taxon>Candidatus Woeseibacteriota</taxon>
    </lineage>
</organism>
<dbReference type="Pfam" id="PF09136">
    <property type="entry name" value="Glucodextran_B"/>
    <property type="match status" value="1"/>
</dbReference>
<feature type="transmembrane region" description="Helical" evidence="1">
    <location>
        <begin position="21"/>
        <end position="43"/>
    </location>
</feature>
<accession>A0A0G0KTG4</accession>
<dbReference type="EMBL" id="LBTR01000040">
    <property type="protein sequence ID" value="KKQ43861.1"/>
    <property type="molecule type" value="Genomic_DNA"/>
</dbReference>
<sequence length="238" mass="26595">MRDYISRRQKVQQKKNVRSTLFFIILTISTFFILIFFGIPLVVKYVGFLTNLKKSNDQIDQEDTTPPPPPTFEYFPESTKESDIEIKGFTEPGSIVVLYINNEANELVTDNEGGFSYKLTLTGNEYVVEAIAKDKSGNESKRVVGGKIVIDKEPPELTINKPADKEQFFGSTNKQIRIEGTTEAESKVNINGRNVIVDSSGAFTHSITLNEGENAFSITSEDQAGNKNEKIITVSFSF</sequence>
<dbReference type="Proteomes" id="UP000034603">
    <property type="component" value="Unassembled WGS sequence"/>
</dbReference>
<evidence type="ECO:0000313" key="3">
    <source>
        <dbReference type="Proteomes" id="UP000034603"/>
    </source>
</evidence>
<gene>
    <name evidence="2" type="ORF">US62_C0040G0005</name>
</gene>
<keyword evidence="1" id="KW-1133">Transmembrane helix</keyword>
<dbReference type="Gene3D" id="2.60.40.10">
    <property type="entry name" value="Immunoglobulins"/>
    <property type="match status" value="2"/>
</dbReference>
<protein>
    <recommendedName>
        <fullName evidence="4">Bacillopeptidase F</fullName>
    </recommendedName>
</protein>
<evidence type="ECO:0000313" key="2">
    <source>
        <dbReference type="EMBL" id="KKQ43861.1"/>
    </source>
</evidence>
<evidence type="ECO:0000256" key="1">
    <source>
        <dbReference type="SAM" id="Phobius"/>
    </source>
</evidence>
<dbReference type="NCBIfam" id="NF033510">
    <property type="entry name" value="Ca_tandemer"/>
    <property type="match status" value="1"/>
</dbReference>
<proteinExistence type="predicted"/>
<keyword evidence="1" id="KW-0472">Membrane</keyword>
<evidence type="ECO:0008006" key="4">
    <source>
        <dbReference type="Google" id="ProtNLM"/>
    </source>
</evidence>
<comment type="caution">
    <text evidence="2">The sequence shown here is derived from an EMBL/GenBank/DDBJ whole genome shotgun (WGS) entry which is preliminary data.</text>
</comment>
<dbReference type="AlphaFoldDB" id="A0A0G0KTG4"/>
<dbReference type="InterPro" id="IPR013783">
    <property type="entry name" value="Ig-like_fold"/>
</dbReference>